<feature type="transmembrane region" description="Helical" evidence="1">
    <location>
        <begin position="129"/>
        <end position="147"/>
    </location>
</feature>
<keyword evidence="1" id="KW-1133">Transmembrane helix</keyword>
<dbReference type="InterPro" id="IPR038695">
    <property type="entry name" value="Saro_0823-like_sf"/>
</dbReference>
<dbReference type="Gene3D" id="2.60.120.1140">
    <property type="entry name" value="Protein of unknown function DUF192"/>
    <property type="match status" value="1"/>
</dbReference>
<keyword evidence="1" id="KW-0472">Membrane</keyword>
<evidence type="ECO:0000313" key="2">
    <source>
        <dbReference type="EMBL" id="GAJ02440.1"/>
    </source>
</evidence>
<name>X1VA07_9ZZZZ</name>
<evidence type="ECO:0000256" key="1">
    <source>
        <dbReference type="SAM" id="Phobius"/>
    </source>
</evidence>
<gene>
    <name evidence="2" type="ORF">S12H4_30309</name>
</gene>
<accession>X1VA07</accession>
<dbReference type="AlphaFoldDB" id="X1VA07"/>
<dbReference type="Pfam" id="PF02643">
    <property type="entry name" value="DUF192"/>
    <property type="match status" value="1"/>
</dbReference>
<comment type="caution">
    <text evidence="2">The sequence shown here is derived from an EMBL/GenBank/DDBJ whole genome shotgun (WGS) entry which is preliminary data.</text>
</comment>
<reference evidence="2" key="1">
    <citation type="journal article" date="2014" name="Front. Microbiol.">
        <title>High frequency of phylogenetically diverse reductive dehalogenase-homologous genes in deep subseafloor sedimentary metagenomes.</title>
        <authorList>
            <person name="Kawai M."/>
            <person name="Futagami T."/>
            <person name="Toyoda A."/>
            <person name="Takaki Y."/>
            <person name="Nishi S."/>
            <person name="Hori S."/>
            <person name="Arai W."/>
            <person name="Tsubouchi T."/>
            <person name="Morono Y."/>
            <person name="Uchiyama I."/>
            <person name="Ito T."/>
            <person name="Fujiyama A."/>
            <person name="Inagaki F."/>
            <person name="Takami H."/>
        </authorList>
    </citation>
    <scope>NUCLEOTIDE SEQUENCE</scope>
    <source>
        <strain evidence="2">Expedition CK06-06</strain>
    </source>
</reference>
<dbReference type="InterPro" id="IPR003795">
    <property type="entry name" value="DUF192"/>
</dbReference>
<dbReference type="EMBL" id="BARW01017567">
    <property type="protein sequence ID" value="GAJ02440.1"/>
    <property type="molecule type" value="Genomic_DNA"/>
</dbReference>
<proteinExistence type="predicted"/>
<sequence length="156" mass="16382">MSGQAVISINEDEWAVSLATTYTELTTGLSEVESIPAGTGMLFILPARQLVTVDTSQMLFPIDIIFIKDDAVLDVASNIQPGYLVEEATPCDMFLEINAGEAAGVEVGDSVSTATIQQPGFDFSQITSFAIPLALLGFVCAMAGGMARSIGGELIK</sequence>
<protein>
    <submittedName>
        <fullName evidence="2">Uncharacterized protein</fullName>
    </submittedName>
</protein>
<organism evidence="2">
    <name type="scientific">marine sediment metagenome</name>
    <dbReference type="NCBI Taxonomy" id="412755"/>
    <lineage>
        <taxon>unclassified sequences</taxon>
        <taxon>metagenomes</taxon>
        <taxon>ecological metagenomes</taxon>
    </lineage>
</organism>
<dbReference type="PANTHER" id="PTHR37953">
    <property type="entry name" value="UPF0127 PROTEIN MJ1496"/>
    <property type="match status" value="1"/>
</dbReference>
<keyword evidence="1" id="KW-0812">Transmembrane</keyword>
<dbReference type="PANTHER" id="PTHR37953:SF1">
    <property type="entry name" value="UPF0127 PROTEIN MJ1496"/>
    <property type="match status" value="1"/>
</dbReference>